<reference evidence="2" key="1">
    <citation type="journal article" date="2023" name="G3 (Bethesda)">
        <title>Genome assembly and association tests identify interacting loci associated with vigor, precocity, and sex in interspecific pistachio rootstocks.</title>
        <authorList>
            <person name="Palmer W."/>
            <person name="Jacygrad E."/>
            <person name="Sagayaradj S."/>
            <person name="Cavanaugh K."/>
            <person name="Han R."/>
            <person name="Bertier L."/>
            <person name="Beede B."/>
            <person name="Kafkas S."/>
            <person name="Golino D."/>
            <person name="Preece J."/>
            <person name="Michelmore R."/>
        </authorList>
    </citation>
    <scope>NUCLEOTIDE SEQUENCE [LARGE SCALE GENOMIC DNA]</scope>
</reference>
<gene>
    <name evidence="1" type="ORF">Patl1_12684</name>
</gene>
<comment type="caution">
    <text evidence="1">The sequence shown here is derived from an EMBL/GenBank/DDBJ whole genome shotgun (WGS) entry which is preliminary data.</text>
</comment>
<organism evidence="1 2">
    <name type="scientific">Pistacia atlantica</name>
    <dbReference type="NCBI Taxonomy" id="434234"/>
    <lineage>
        <taxon>Eukaryota</taxon>
        <taxon>Viridiplantae</taxon>
        <taxon>Streptophyta</taxon>
        <taxon>Embryophyta</taxon>
        <taxon>Tracheophyta</taxon>
        <taxon>Spermatophyta</taxon>
        <taxon>Magnoliopsida</taxon>
        <taxon>eudicotyledons</taxon>
        <taxon>Gunneridae</taxon>
        <taxon>Pentapetalae</taxon>
        <taxon>rosids</taxon>
        <taxon>malvids</taxon>
        <taxon>Sapindales</taxon>
        <taxon>Anacardiaceae</taxon>
        <taxon>Pistacia</taxon>
    </lineage>
</organism>
<protein>
    <submittedName>
        <fullName evidence="1">Uncharacterized protein</fullName>
    </submittedName>
</protein>
<proteinExistence type="predicted"/>
<keyword evidence="2" id="KW-1185">Reference proteome</keyword>
<dbReference type="EMBL" id="CM047904">
    <property type="protein sequence ID" value="KAJ0090628.1"/>
    <property type="molecule type" value="Genomic_DNA"/>
</dbReference>
<name>A0ACC1AVE6_9ROSI</name>
<evidence type="ECO:0000313" key="1">
    <source>
        <dbReference type="EMBL" id="KAJ0090628.1"/>
    </source>
</evidence>
<dbReference type="Proteomes" id="UP001164250">
    <property type="component" value="Chromosome 8"/>
</dbReference>
<evidence type="ECO:0000313" key="2">
    <source>
        <dbReference type="Proteomes" id="UP001164250"/>
    </source>
</evidence>
<sequence length="133" mass="15797">MARNQNWSLLRRRFKTAVKKLSFLLNLLNASKRRLASIMCGTGTGGGCFNRRSRSFDYGRCLGLRCIDDEEEDEESDERSSVRVLRRTRSYAYSSDDDINRRADIFISNFRRRLFYERQVSLELRYRRGTNFD</sequence>
<accession>A0ACC1AVE6</accession>